<feature type="region of interest" description="Disordered" evidence="1">
    <location>
        <begin position="322"/>
        <end position="351"/>
    </location>
</feature>
<evidence type="ECO:0000256" key="1">
    <source>
        <dbReference type="SAM" id="MobiDB-lite"/>
    </source>
</evidence>
<keyword evidence="3" id="KW-1185">Reference proteome</keyword>
<feature type="compositionally biased region" description="Polar residues" evidence="1">
    <location>
        <begin position="322"/>
        <end position="333"/>
    </location>
</feature>
<dbReference type="EMBL" id="JACEIK010006328">
    <property type="protein sequence ID" value="MCE2055512.1"/>
    <property type="molecule type" value="Genomic_DNA"/>
</dbReference>
<feature type="compositionally biased region" description="Basic residues" evidence="1">
    <location>
        <begin position="218"/>
        <end position="233"/>
    </location>
</feature>
<comment type="caution">
    <text evidence="2">The sequence shown here is derived from an EMBL/GenBank/DDBJ whole genome shotgun (WGS) entry which is preliminary data.</text>
</comment>
<feature type="compositionally biased region" description="Polar residues" evidence="1">
    <location>
        <begin position="257"/>
        <end position="271"/>
    </location>
</feature>
<name>A0ABS8W0C9_DATST</name>
<evidence type="ECO:0000313" key="2">
    <source>
        <dbReference type="EMBL" id="MCE2055512.1"/>
    </source>
</evidence>
<evidence type="ECO:0000313" key="3">
    <source>
        <dbReference type="Proteomes" id="UP000823775"/>
    </source>
</evidence>
<reference evidence="2 3" key="1">
    <citation type="journal article" date="2021" name="BMC Genomics">
        <title>Datura genome reveals duplications of psychoactive alkaloid biosynthetic genes and high mutation rate following tissue culture.</title>
        <authorList>
            <person name="Rajewski A."/>
            <person name="Carter-House D."/>
            <person name="Stajich J."/>
            <person name="Litt A."/>
        </authorList>
    </citation>
    <scope>NUCLEOTIDE SEQUENCE [LARGE SCALE GENOMIC DNA]</scope>
    <source>
        <strain evidence="2">AR-01</strain>
    </source>
</reference>
<feature type="compositionally biased region" description="Low complexity" evidence="1">
    <location>
        <begin position="275"/>
        <end position="288"/>
    </location>
</feature>
<accession>A0ABS8W0C9</accession>
<organism evidence="2 3">
    <name type="scientific">Datura stramonium</name>
    <name type="common">Jimsonweed</name>
    <name type="synonym">Common thornapple</name>
    <dbReference type="NCBI Taxonomy" id="4076"/>
    <lineage>
        <taxon>Eukaryota</taxon>
        <taxon>Viridiplantae</taxon>
        <taxon>Streptophyta</taxon>
        <taxon>Embryophyta</taxon>
        <taxon>Tracheophyta</taxon>
        <taxon>Spermatophyta</taxon>
        <taxon>Magnoliopsida</taxon>
        <taxon>eudicotyledons</taxon>
        <taxon>Gunneridae</taxon>
        <taxon>Pentapetalae</taxon>
        <taxon>asterids</taxon>
        <taxon>lamiids</taxon>
        <taxon>Solanales</taxon>
        <taxon>Solanaceae</taxon>
        <taxon>Solanoideae</taxon>
        <taxon>Datureae</taxon>
        <taxon>Datura</taxon>
    </lineage>
</organism>
<feature type="region of interest" description="Disordered" evidence="1">
    <location>
        <begin position="206"/>
        <end position="288"/>
    </location>
</feature>
<sequence length="421" mass="46527">MTHNSLTDCNVDLGIQVQQHLSHDAYSTIAANGIQKETVQQHSEHRLNPAVSQRLGSEQVQLLRSNQVLNVGSNGVVDNLVLNEIMVQDLDQRSRADFFQGQAAGLVQHLGIAQQVQNLGLKQRSMAEFIDSNVDSSQGLAAGLVQQLDTVQQVLNFGLKHAVFKGTTQGHALSTDQIQDLNSSQEQLQKLEQMYLQKSLTREGTLVDGSAQDQSSKSKSKNKLSKKRRNAIKRKMEDQKGISKGSSSLIFDENKDASISPSQDNQNNSTESQKSKIPSQQSKCSQQSKYDIQANLQNQNIPITEQSSPLRRPLFVDIQERTNITPIQTAQGDTNKRKGDVLKRRHQQEGRNKEGVGTNFILVIEQAGLSVSPLQVPESPPRECTLNSIPVMPDDSNDEYRVILSRPALGGMTGTWCPSRT</sequence>
<gene>
    <name evidence="2" type="ORF">HAX54_042782</name>
</gene>
<proteinExistence type="predicted"/>
<dbReference type="Proteomes" id="UP000823775">
    <property type="component" value="Unassembled WGS sequence"/>
</dbReference>
<feature type="compositionally biased region" description="Basic and acidic residues" evidence="1">
    <location>
        <begin position="334"/>
        <end position="351"/>
    </location>
</feature>
<protein>
    <submittedName>
        <fullName evidence="2">Uncharacterized protein</fullName>
    </submittedName>
</protein>